<gene>
    <name evidence="1" type="ORF">GCM10007320_42940</name>
</gene>
<sequence length="92" mass="9504">MFVALGASPFGPGRARPHAGVAVLARARARAAARAYACGPPRPVVGAIGSFTRSERLTYTSSLRTKDSRPLTMRASCGPISCSSSSRGNLLA</sequence>
<dbReference type="Proteomes" id="UP000626210">
    <property type="component" value="Unassembled WGS sequence"/>
</dbReference>
<comment type="caution">
    <text evidence="1">The sequence shown here is derived from an EMBL/GenBank/DDBJ whole genome shotgun (WGS) entry which is preliminary data.</text>
</comment>
<evidence type="ECO:0000313" key="1">
    <source>
        <dbReference type="EMBL" id="GHC92690.1"/>
    </source>
</evidence>
<protein>
    <submittedName>
        <fullName evidence="1">Uncharacterized protein</fullName>
    </submittedName>
</protein>
<reference evidence="2" key="1">
    <citation type="journal article" date="2019" name="Int. J. Syst. Evol. Microbiol.">
        <title>The Global Catalogue of Microorganisms (GCM) 10K type strain sequencing project: providing services to taxonomists for standard genome sequencing and annotation.</title>
        <authorList>
            <consortium name="The Broad Institute Genomics Platform"/>
            <consortium name="The Broad Institute Genome Sequencing Center for Infectious Disease"/>
            <person name="Wu L."/>
            <person name="Ma J."/>
        </authorList>
    </citation>
    <scope>NUCLEOTIDE SEQUENCE [LARGE SCALE GENOMIC DNA]</scope>
    <source>
        <strain evidence="2">KCTC 23314</strain>
    </source>
</reference>
<accession>A0ABQ3G645</accession>
<organism evidence="1 2">
    <name type="scientific">Pseudorhodoferax aquiterrae</name>
    <dbReference type="NCBI Taxonomy" id="747304"/>
    <lineage>
        <taxon>Bacteria</taxon>
        <taxon>Pseudomonadati</taxon>
        <taxon>Pseudomonadota</taxon>
        <taxon>Betaproteobacteria</taxon>
        <taxon>Burkholderiales</taxon>
        <taxon>Comamonadaceae</taxon>
    </lineage>
</organism>
<name>A0ABQ3G645_9BURK</name>
<proteinExistence type="predicted"/>
<dbReference type="EMBL" id="BMYK01000016">
    <property type="protein sequence ID" value="GHC92690.1"/>
    <property type="molecule type" value="Genomic_DNA"/>
</dbReference>
<keyword evidence="2" id="KW-1185">Reference proteome</keyword>
<evidence type="ECO:0000313" key="2">
    <source>
        <dbReference type="Proteomes" id="UP000626210"/>
    </source>
</evidence>